<feature type="transmembrane region" description="Helical" evidence="1">
    <location>
        <begin position="12"/>
        <end position="35"/>
    </location>
</feature>
<organism evidence="2 3">
    <name type="scientific">Deefgea chitinilytica</name>
    <dbReference type="NCBI Taxonomy" id="570276"/>
    <lineage>
        <taxon>Bacteria</taxon>
        <taxon>Pseudomonadati</taxon>
        <taxon>Pseudomonadota</taxon>
        <taxon>Betaproteobacteria</taxon>
        <taxon>Neisseriales</taxon>
        <taxon>Chitinibacteraceae</taxon>
        <taxon>Deefgea</taxon>
    </lineage>
</organism>
<name>A0ABS2CDS7_9NEIS</name>
<gene>
    <name evidence="2" type="ORF">GM173_11955</name>
</gene>
<keyword evidence="1" id="KW-0812">Transmembrane</keyword>
<comment type="caution">
    <text evidence="2">The sequence shown here is derived from an EMBL/GenBank/DDBJ whole genome shotgun (WGS) entry which is preliminary data.</text>
</comment>
<dbReference type="Gene3D" id="3.30.70.60">
    <property type="match status" value="1"/>
</dbReference>
<dbReference type="EMBL" id="WOFE01000006">
    <property type="protein sequence ID" value="MBM5572285.1"/>
    <property type="molecule type" value="Genomic_DNA"/>
</dbReference>
<evidence type="ECO:0000313" key="3">
    <source>
        <dbReference type="Proteomes" id="UP001195660"/>
    </source>
</evidence>
<protein>
    <recommendedName>
        <fullName evidence="4">Type II secretion system protein M</fullName>
    </recommendedName>
</protein>
<keyword evidence="1" id="KW-1133">Transmembrane helix</keyword>
<accession>A0ABS2CDS7</accession>
<evidence type="ECO:0008006" key="4">
    <source>
        <dbReference type="Google" id="ProtNLM"/>
    </source>
</evidence>
<keyword evidence="3" id="KW-1185">Reference proteome</keyword>
<dbReference type="Proteomes" id="UP001195660">
    <property type="component" value="Unassembled WGS sequence"/>
</dbReference>
<evidence type="ECO:0000256" key="1">
    <source>
        <dbReference type="SAM" id="Phobius"/>
    </source>
</evidence>
<dbReference type="InterPro" id="IPR014717">
    <property type="entry name" value="Transl_elong_EF1B/ribsomal_bS6"/>
</dbReference>
<dbReference type="RefSeq" id="WP_203571617.1">
    <property type="nucleotide sequence ID" value="NZ_WOFE01000006.1"/>
</dbReference>
<sequence>MSKEQIFWYLRLIPKYSGILGIAGLALLGFALMLYTQDLKPYLNDLNEREAALERKFQQLRNPVAPVSTTEALPKLNQSDTFTFFLRRLNDLAANNKVTITQVDYKSQPEADGKLMRYSMQFPANASYLQFRRFLLELQASPGVRIEALNLQRQQISDDRLAVQIQLSYLTEVR</sequence>
<proteinExistence type="predicted"/>
<keyword evidence="1" id="KW-0472">Membrane</keyword>
<evidence type="ECO:0000313" key="2">
    <source>
        <dbReference type="EMBL" id="MBM5572285.1"/>
    </source>
</evidence>
<reference evidence="2 3" key="1">
    <citation type="submission" date="2019-11" db="EMBL/GenBank/DDBJ databases">
        <title>Novel Deefgea species.</title>
        <authorList>
            <person name="Han J.-H."/>
        </authorList>
    </citation>
    <scope>NUCLEOTIDE SEQUENCE [LARGE SCALE GENOMIC DNA]</scope>
    <source>
        <strain evidence="2 3">LMG 24817</strain>
    </source>
</reference>